<feature type="transmembrane region" description="Helical" evidence="6">
    <location>
        <begin position="66"/>
        <end position="95"/>
    </location>
</feature>
<evidence type="ECO:0000256" key="2">
    <source>
        <dbReference type="ARBA" id="ARBA00022692"/>
    </source>
</evidence>
<dbReference type="GO" id="GO:0016020">
    <property type="term" value="C:membrane"/>
    <property type="evidence" value="ECO:0007669"/>
    <property type="project" value="UniProtKB-SubCell"/>
</dbReference>
<evidence type="ECO:0000313" key="7">
    <source>
        <dbReference type="EMBL" id="MCW1071846.1"/>
    </source>
</evidence>
<dbReference type="InterPro" id="IPR006480">
    <property type="entry name" value="Phage_holin_4_1"/>
</dbReference>
<proteinExistence type="inferred from homology"/>
<evidence type="ECO:0000256" key="4">
    <source>
        <dbReference type="ARBA" id="ARBA00023136"/>
    </source>
</evidence>
<dbReference type="NCBIfam" id="TIGR01593">
    <property type="entry name" value="holin_tox_secr"/>
    <property type="match status" value="1"/>
</dbReference>
<dbReference type="AlphaFoldDB" id="A0AAW5TCD0"/>
<feature type="transmembrane region" description="Helical" evidence="6">
    <location>
        <begin position="22"/>
        <end position="45"/>
    </location>
</feature>
<accession>A0AAW5TCD0</accession>
<comment type="similarity">
    <text evidence="5">Belongs to the bacteriophage holin family. Cp-1 holin subfamily.</text>
</comment>
<dbReference type="RefSeq" id="WP_150891213.1">
    <property type="nucleotide sequence ID" value="NZ_JAPAIJ010000001.1"/>
</dbReference>
<keyword evidence="4 6" id="KW-0472">Membrane</keyword>
<comment type="caution">
    <text evidence="7">The sequence shown here is derived from an EMBL/GenBank/DDBJ whole genome shotgun (WGS) entry which is preliminary data.</text>
</comment>
<dbReference type="Pfam" id="PF05105">
    <property type="entry name" value="Phage_holin_4_1"/>
    <property type="match status" value="1"/>
</dbReference>
<organism evidence="7 8">
    <name type="scientific">Streptococcus anginosus</name>
    <dbReference type="NCBI Taxonomy" id="1328"/>
    <lineage>
        <taxon>Bacteria</taxon>
        <taxon>Bacillati</taxon>
        <taxon>Bacillota</taxon>
        <taxon>Bacilli</taxon>
        <taxon>Lactobacillales</taxon>
        <taxon>Streptococcaceae</taxon>
        <taxon>Streptococcus</taxon>
        <taxon>Streptococcus anginosus group</taxon>
    </lineage>
</organism>
<sequence length="137" mass="15446">MSFVNFEWSHALRGFVNTQDKLIVFTLTLIMGAMVIDFLTGTLAAKINPKIEFKSKEGINGILRKISSIALLAFCIPLSVLLPEGIGLGTLQVLYLGYLFFEMKSVLENFEKLGIDTALFKEFFEVLKKYLKEKGEE</sequence>
<evidence type="ECO:0000256" key="1">
    <source>
        <dbReference type="ARBA" id="ARBA00004141"/>
    </source>
</evidence>
<protein>
    <submittedName>
        <fullName evidence="7">Phage holin family protein</fullName>
    </submittedName>
</protein>
<name>A0AAW5TCD0_STRAP</name>
<gene>
    <name evidence="7" type="ORF">OJ930_01990</name>
</gene>
<keyword evidence="2 6" id="KW-0812">Transmembrane</keyword>
<dbReference type="Proteomes" id="UP001208853">
    <property type="component" value="Unassembled WGS sequence"/>
</dbReference>
<comment type="subcellular location">
    <subcellularLocation>
        <location evidence="1">Membrane</location>
        <topology evidence="1">Multi-pass membrane protein</topology>
    </subcellularLocation>
</comment>
<evidence type="ECO:0000256" key="3">
    <source>
        <dbReference type="ARBA" id="ARBA00022989"/>
    </source>
</evidence>
<evidence type="ECO:0000313" key="8">
    <source>
        <dbReference type="Proteomes" id="UP001208853"/>
    </source>
</evidence>
<evidence type="ECO:0000256" key="5">
    <source>
        <dbReference type="ARBA" id="ARBA00023600"/>
    </source>
</evidence>
<dbReference type="EMBL" id="JAPAIK010000007">
    <property type="protein sequence ID" value="MCW1071846.1"/>
    <property type="molecule type" value="Genomic_DNA"/>
</dbReference>
<reference evidence="7" key="1">
    <citation type="submission" date="2022-10" db="EMBL/GenBank/DDBJ databases">
        <title>Comparative genomic study of S. anginosus.</title>
        <authorList>
            <person name="Prasad A."/>
            <person name="Ene A."/>
            <person name="Jablonska S."/>
            <person name="Du J."/>
            <person name="Wolfe A.J."/>
            <person name="Putonti C."/>
        </authorList>
    </citation>
    <scope>NUCLEOTIDE SEQUENCE</scope>
    <source>
        <strain evidence="7">UMB6888</strain>
    </source>
</reference>
<evidence type="ECO:0000256" key="6">
    <source>
        <dbReference type="SAM" id="Phobius"/>
    </source>
</evidence>
<keyword evidence="3 6" id="KW-1133">Transmembrane helix</keyword>